<keyword evidence="2" id="KW-1185">Reference proteome</keyword>
<name>A0ABT9ZTM8_9BACI</name>
<evidence type="ECO:0000313" key="2">
    <source>
        <dbReference type="Proteomes" id="UP001230005"/>
    </source>
</evidence>
<dbReference type="Proteomes" id="UP001230005">
    <property type="component" value="Unassembled WGS sequence"/>
</dbReference>
<accession>A0ABT9ZTM8</accession>
<reference evidence="1 2" key="1">
    <citation type="submission" date="2023-07" db="EMBL/GenBank/DDBJ databases">
        <title>Genomic Encyclopedia of Type Strains, Phase IV (KMG-IV): sequencing the most valuable type-strain genomes for metagenomic binning, comparative biology and taxonomic classification.</title>
        <authorList>
            <person name="Goeker M."/>
        </authorList>
    </citation>
    <scope>NUCLEOTIDE SEQUENCE [LARGE SCALE GENOMIC DNA]</scope>
    <source>
        <strain evidence="1 2">DSM 9768</strain>
    </source>
</reference>
<comment type="caution">
    <text evidence="1">The sequence shown here is derived from an EMBL/GenBank/DDBJ whole genome shotgun (WGS) entry which is preliminary data.</text>
</comment>
<evidence type="ECO:0000313" key="1">
    <source>
        <dbReference type="EMBL" id="MDQ0254601.1"/>
    </source>
</evidence>
<organism evidence="1 2">
    <name type="scientific">Evansella vedderi</name>
    <dbReference type="NCBI Taxonomy" id="38282"/>
    <lineage>
        <taxon>Bacteria</taxon>
        <taxon>Bacillati</taxon>
        <taxon>Bacillota</taxon>
        <taxon>Bacilli</taxon>
        <taxon>Bacillales</taxon>
        <taxon>Bacillaceae</taxon>
        <taxon>Evansella</taxon>
    </lineage>
</organism>
<proteinExistence type="predicted"/>
<gene>
    <name evidence="1" type="ORF">J2S74_001980</name>
</gene>
<protein>
    <submittedName>
        <fullName evidence="1">Uncharacterized protein</fullName>
    </submittedName>
</protein>
<sequence length="183" mass="21289">MAFDDSEVLNMIEEVNVGGYKIIEISESWTHLLSIGENQQLKDENNLAEVSSIDDFELLIFNSSFSTVQNRQLLNKYKKINSNKQNINKETLLINKELTAEEFRHLMINACNEYYNEFAINRWNKKSWNALVEAFVNETIVEGRYVNVPADKINGYAYISLKNMAHKFDLKNGRKPLPSWMTK</sequence>
<dbReference type="EMBL" id="JAUSUG010000006">
    <property type="protein sequence ID" value="MDQ0254601.1"/>
    <property type="molecule type" value="Genomic_DNA"/>
</dbReference>